<proteinExistence type="predicted"/>
<dbReference type="EMBL" id="AEIG01000116">
    <property type="protein sequence ID" value="EGG28386.1"/>
    <property type="molecule type" value="Genomic_DNA"/>
</dbReference>
<reference evidence="1 2" key="1">
    <citation type="journal article" date="2011" name="J. Bacteriol.">
        <title>Genome sequence of strain IMCC3088, a proteorhodopsin-containing marine bacterium belonging to the OM60/NOR5 clade.</title>
        <authorList>
            <person name="Jang Y."/>
            <person name="Oh H.M."/>
            <person name="Kang I."/>
            <person name="Lee K."/>
            <person name="Yang S.J."/>
            <person name="Cho J.C."/>
        </authorList>
    </citation>
    <scope>NUCLEOTIDE SEQUENCE [LARGE SCALE GENOMIC DNA]</scope>
    <source>
        <strain evidence="1 2">IMCC3088</strain>
    </source>
</reference>
<accession>F3L5L8</accession>
<sequence length="37" mass="4446">MEKMPSKRYHTRPVFKGLHYVLPTTAPHSRHERSTLR</sequence>
<comment type="caution">
    <text evidence="1">The sequence shown here is derived from an EMBL/GenBank/DDBJ whole genome shotgun (WGS) entry which is preliminary data.</text>
</comment>
<keyword evidence="2" id="KW-1185">Reference proteome</keyword>
<dbReference type="AlphaFoldDB" id="F3L5L8"/>
<evidence type="ECO:0000313" key="1">
    <source>
        <dbReference type="EMBL" id="EGG28386.1"/>
    </source>
</evidence>
<protein>
    <submittedName>
        <fullName evidence="1">Uncharacterized protein</fullName>
    </submittedName>
</protein>
<gene>
    <name evidence="1" type="ORF">IMCC3088_296</name>
</gene>
<name>F3L5L8_9GAMM</name>
<evidence type="ECO:0000313" key="2">
    <source>
        <dbReference type="Proteomes" id="UP000005615"/>
    </source>
</evidence>
<dbReference type="Proteomes" id="UP000005615">
    <property type="component" value="Unassembled WGS sequence"/>
</dbReference>
<organism evidence="1 2">
    <name type="scientific">Aequoribacter fuscus</name>
    <dbReference type="NCBI Taxonomy" id="2518989"/>
    <lineage>
        <taxon>Bacteria</taxon>
        <taxon>Pseudomonadati</taxon>
        <taxon>Pseudomonadota</taxon>
        <taxon>Gammaproteobacteria</taxon>
        <taxon>Cellvibrionales</taxon>
        <taxon>Halieaceae</taxon>
        <taxon>Aequoribacter</taxon>
    </lineage>
</organism>